<evidence type="ECO:0000313" key="2">
    <source>
        <dbReference type="EMBL" id="KQA97964.1"/>
    </source>
</evidence>
<dbReference type="AlphaFoldDB" id="A0A0Q0PYL9"/>
<feature type="transmembrane region" description="Helical" evidence="1">
    <location>
        <begin position="81"/>
        <end position="96"/>
    </location>
</feature>
<evidence type="ECO:0000256" key="1">
    <source>
        <dbReference type="SAM" id="Phobius"/>
    </source>
</evidence>
<feature type="transmembrane region" description="Helical" evidence="1">
    <location>
        <begin position="128"/>
        <end position="150"/>
    </location>
</feature>
<feature type="transmembrane region" description="Helical" evidence="1">
    <location>
        <begin position="12"/>
        <end position="32"/>
    </location>
</feature>
<reference evidence="2 3" key="1">
    <citation type="journal article" date="2015" name="Genome Biol. Evol.">
        <title>The Dynamics of Genetic Interactions between Vibrio metoecus and Vibrio cholerae, Two Close Relatives Co-Occurring in the Environment.</title>
        <authorList>
            <person name="Orata F.D."/>
            <person name="Kirchberger P.C."/>
            <person name="Meheust R."/>
            <person name="Barlow E.J."/>
            <person name="Tarr C.L."/>
            <person name="Boucher Y."/>
        </authorList>
    </citation>
    <scope>NUCLEOTIDE SEQUENCE [LARGE SCALE GENOMIC DNA]</scope>
    <source>
        <strain evidence="2 3">YB5B04</strain>
    </source>
</reference>
<name>A0A0Q0PYL9_VIBMT</name>
<organism evidence="2 3">
    <name type="scientific">Vibrio metoecus</name>
    <dbReference type="NCBI Taxonomy" id="1481663"/>
    <lineage>
        <taxon>Bacteria</taxon>
        <taxon>Pseudomonadati</taxon>
        <taxon>Pseudomonadota</taxon>
        <taxon>Gammaproteobacteria</taxon>
        <taxon>Vibrionales</taxon>
        <taxon>Vibrionaceae</taxon>
        <taxon>Vibrio</taxon>
    </lineage>
</organism>
<feature type="transmembrane region" description="Helical" evidence="1">
    <location>
        <begin position="102"/>
        <end position="121"/>
    </location>
</feature>
<evidence type="ECO:0008006" key="4">
    <source>
        <dbReference type="Google" id="ProtNLM"/>
    </source>
</evidence>
<proteinExistence type="predicted"/>
<accession>A0A0Q0PYL9</accession>
<keyword evidence="1" id="KW-1133">Transmembrane helix</keyword>
<dbReference type="EMBL" id="LBGP01000028">
    <property type="protein sequence ID" value="KQA97964.1"/>
    <property type="molecule type" value="Genomic_DNA"/>
</dbReference>
<keyword evidence="1" id="KW-0472">Membrane</keyword>
<dbReference type="PATRIC" id="fig|1481663.12.peg.2472"/>
<dbReference type="Proteomes" id="UP000050491">
    <property type="component" value="Unassembled WGS sequence"/>
</dbReference>
<dbReference type="RefSeq" id="WP_200909077.1">
    <property type="nucleotide sequence ID" value="NZ_LBGP01000028.1"/>
</dbReference>
<sequence>MFLLSRKESKLGYCLKASAVSFCSAGALTVIVDLLYDLPADGPDVRMTLADVLGTVLVGPALETLLMTLILVLIAKFTDRIFLSACFCAFIFSILHSMSYPFWGMFTFMPFVVFGVAFQVWRQSSPKVGFTIAFLIHALHNSYVLLVGMLGQ</sequence>
<gene>
    <name evidence="2" type="ORF">XV92_17715</name>
</gene>
<keyword evidence="1" id="KW-0812">Transmembrane</keyword>
<comment type="caution">
    <text evidence="2">The sequence shown here is derived from an EMBL/GenBank/DDBJ whole genome shotgun (WGS) entry which is preliminary data.</text>
</comment>
<feature type="transmembrane region" description="Helical" evidence="1">
    <location>
        <begin position="52"/>
        <end position="74"/>
    </location>
</feature>
<protein>
    <recommendedName>
        <fullName evidence="4">CPBP family intramembrane metalloprotease</fullName>
    </recommendedName>
</protein>
<evidence type="ECO:0000313" key="3">
    <source>
        <dbReference type="Proteomes" id="UP000050491"/>
    </source>
</evidence>